<dbReference type="SUPFAM" id="SSF49785">
    <property type="entry name" value="Galactose-binding domain-like"/>
    <property type="match status" value="1"/>
</dbReference>
<evidence type="ECO:0008006" key="13">
    <source>
        <dbReference type="Google" id="ProtNLM"/>
    </source>
</evidence>
<dbReference type="SMART" id="SM00607">
    <property type="entry name" value="FTP"/>
    <property type="match status" value="1"/>
</dbReference>
<evidence type="ECO:0000256" key="3">
    <source>
        <dbReference type="ARBA" id="ARBA00011233"/>
    </source>
</evidence>
<dbReference type="InterPro" id="IPR003609">
    <property type="entry name" value="Pan_app"/>
</dbReference>
<protein>
    <recommendedName>
        <fullName evidence="13">Fucolectin tachylectin-4 pentraxin-1 domain-containing protein</fullName>
    </recommendedName>
</protein>
<comment type="function">
    <text evidence="1">Acts as a defensive agent. Recognizes blood group fucosylated oligosaccharides including A, B, H and Lewis B-type antigens. Does not recognize Lewis A antigen and has low affinity for monovalent haptens.</text>
</comment>
<dbReference type="GO" id="GO:0046872">
    <property type="term" value="F:metal ion binding"/>
    <property type="evidence" value="ECO:0007669"/>
    <property type="project" value="UniProtKB-KW"/>
</dbReference>
<organism evidence="11 12">
    <name type="scientific">Mytilus coruscus</name>
    <name type="common">Sea mussel</name>
    <dbReference type="NCBI Taxonomy" id="42192"/>
    <lineage>
        <taxon>Eukaryota</taxon>
        <taxon>Metazoa</taxon>
        <taxon>Spiralia</taxon>
        <taxon>Lophotrochozoa</taxon>
        <taxon>Mollusca</taxon>
        <taxon>Bivalvia</taxon>
        <taxon>Autobranchia</taxon>
        <taxon>Pteriomorphia</taxon>
        <taxon>Mytilida</taxon>
        <taxon>Mytiloidea</taxon>
        <taxon>Mytilidae</taxon>
        <taxon>Mytilinae</taxon>
        <taxon>Mytilus</taxon>
    </lineage>
</organism>
<reference evidence="11 12" key="1">
    <citation type="submission" date="2020-06" db="EMBL/GenBank/DDBJ databases">
        <authorList>
            <person name="Li R."/>
            <person name="Bekaert M."/>
        </authorList>
    </citation>
    <scope>NUCLEOTIDE SEQUENCE [LARGE SCALE GENOMIC DNA]</scope>
    <source>
        <strain evidence="12">wild</strain>
    </source>
</reference>
<evidence type="ECO:0000259" key="10">
    <source>
        <dbReference type="PROSITE" id="PS50948"/>
    </source>
</evidence>
<dbReference type="OrthoDB" id="6049351at2759"/>
<dbReference type="GO" id="GO:0010185">
    <property type="term" value="P:regulation of cellular defense response"/>
    <property type="evidence" value="ECO:0007669"/>
    <property type="project" value="UniProtKB-ARBA"/>
</dbReference>
<dbReference type="PROSITE" id="PS50948">
    <property type="entry name" value="PAN"/>
    <property type="match status" value="1"/>
</dbReference>
<dbReference type="InterPro" id="IPR006585">
    <property type="entry name" value="FTP1"/>
</dbReference>
<evidence type="ECO:0000259" key="9">
    <source>
        <dbReference type="PROSITE" id="PS50022"/>
    </source>
</evidence>
<keyword evidence="4" id="KW-0479">Metal-binding</keyword>
<feature type="chain" id="PRO_5026952505" description="Fucolectin tachylectin-4 pentraxin-1 domain-containing protein" evidence="8">
    <location>
        <begin position="20"/>
        <end position="271"/>
    </location>
</feature>
<keyword evidence="7" id="KW-1015">Disulfide bond</keyword>
<feature type="domain" description="Apple" evidence="10">
    <location>
        <begin position="200"/>
        <end position="271"/>
    </location>
</feature>
<gene>
    <name evidence="11" type="ORF">MCOR_23531</name>
</gene>
<dbReference type="GO" id="GO:0042806">
    <property type="term" value="F:fucose binding"/>
    <property type="evidence" value="ECO:0007669"/>
    <property type="project" value="UniProtKB-ARBA"/>
</dbReference>
<dbReference type="InterPro" id="IPR000421">
    <property type="entry name" value="FA58C"/>
</dbReference>
<dbReference type="Gene3D" id="2.60.120.260">
    <property type="entry name" value="Galactose-binding domain-like"/>
    <property type="match status" value="1"/>
</dbReference>
<accession>A0A6J8BX49</accession>
<sequence length="271" mass="30582">MMYKYLVGLLFSLICCVFADINIASKKPTKLSSIYDPKVKEGIDYLCCNSTYAVDGEMSNWKRLSGEDFLCAHSDRVDNQQQWWAVDLQNIYDINVIDIYGRTDCCPDHLTNLDVEVIMPSCACNRWNNLDEGDVFHCPYQDKASHRSTITCPPNTRGRFVRIKRKDTDVLAICEVEVYGHPVNSFIESGLSRSDIAYACGYIGYGYVGPVIGTFVAGSDIDCTRMCFQNTACTAAEYDKKTNVCTLKGECTNETHPSLFQDNNKDVFFIQ</sequence>
<dbReference type="EMBL" id="CACVKT020004149">
    <property type="protein sequence ID" value="CAC5388252.1"/>
    <property type="molecule type" value="Genomic_DNA"/>
</dbReference>
<dbReference type="Gene3D" id="3.50.4.10">
    <property type="entry name" value="Hepatocyte Growth Factor"/>
    <property type="match status" value="1"/>
</dbReference>
<dbReference type="SUPFAM" id="SSF57414">
    <property type="entry name" value="Hairpin loop containing domain-like"/>
    <property type="match status" value="1"/>
</dbReference>
<dbReference type="Proteomes" id="UP000507470">
    <property type="component" value="Unassembled WGS sequence"/>
</dbReference>
<evidence type="ECO:0000313" key="11">
    <source>
        <dbReference type="EMBL" id="CAC5388252.1"/>
    </source>
</evidence>
<evidence type="ECO:0000256" key="7">
    <source>
        <dbReference type="ARBA" id="ARBA00023157"/>
    </source>
</evidence>
<dbReference type="PANTHER" id="PTHR45713">
    <property type="entry name" value="FTP DOMAIN-CONTAINING PROTEIN"/>
    <property type="match status" value="1"/>
</dbReference>
<dbReference type="Pfam" id="PF00024">
    <property type="entry name" value="PAN_1"/>
    <property type="match status" value="1"/>
</dbReference>
<dbReference type="InterPro" id="IPR008979">
    <property type="entry name" value="Galactose-bd-like_sf"/>
</dbReference>
<evidence type="ECO:0000313" key="12">
    <source>
        <dbReference type="Proteomes" id="UP000507470"/>
    </source>
</evidence>
<dbReference type="InterPro" id="IPR051941">
    <property type="entry name" value="BG_Antigen-Binding_Lectin"/>
</dbReference>
<dbReference type="Pfam" id="PF22633">
    <property type="entry name" value="F5_F8_type_C_2"/>
    <property type="match status" value="1"/>
</dbReference>
<evidence type="ECO:0000256" key="1">
    <source>
        <dbReference type="ARBA" id="ARBA00002219"/>
    </source>
</evidence>
<keyword evidence="12" id="KW-1185">Reference proteome</keyword>
<comment type="subunit">
    <text evidence="3">Homotrimer.</text>
</comment>
<feature type="signal peptide" evidence="8">
    <location>
        <begin position="1"/>
        <end position="19"/>
    </location>
</feature>
<evidence type="ECO:0000256" key="8">
    <source>
        <dbReference type="SAM" id="SignalP"/>
    </source>
</evidence>
<keyword evidence="5" id="KW-0430">Lectin</keyword>
<name>A0A6J8BX49_MYTCO</name>
<dbReference type="PROSITE" id="PS50022">
    <property type="entry name" value="FA58C_3"/>
    <property type="match status" value="1"/>
</dbReference>
<dbReference type="GO" id="GO:0001868">
    <property type="term" value="P:regulation of complement activation, lectin pathway"/>
    <property type="evidence" value="ECO:0007669"/>
    <property type="project" value="UniProtKB-ARBA"/>
</dbReference>
<comment type="similarity">
    <text evidence="2">Belongs to the fucolectin family.</text>
</comment>
<evidence type="ECO:0000256" key="2">
    <source>
        <dbReference type="ARBA" id="ARBA00010147"/>
    </source>
</evidence>
<evidence type="ECO:0000256" key="4">
    <source>
        <dbReference type="ARBA" id="ARBA00022723"/>
    </source>
</evidence>
<proteinExistence type="inferred from homology"/>
<dbReference type="PANTHER" id="PTHR45713:SF6">
    <property type="entry name" value="F5_8 TYPE C DOMAIN-CONTAINING PROTEIN"/>
    <property type="match status" value="1"/>
</dbReference>
<keyword evidence="8" id="KW-0732">Signal</keyword>
<evidence type="ECO:0000256" key="6">
    <source>
        <dbReference type="ARBA" id="ARBA00022837"/>
    </source>
</evidence>
<dbReference type="AlphaFoldDB" id="A0A6J8BX49"/>
<keyword evidence="6" id="KW-0106">Calcium</keyword>
<evidence type="ECO:0000256" key="5">
    <source>
        <dbReference type="ARBA" id="ARBA00022734"/>
    </source>
</evidence>
<feature type="domain" description="F5/8 type C" evidence="9">
    <location>
        <begin position="16"/>
        <end position="181"/>
    </location>
</feature>